<proteinExistence type="predicted"/>
<evidence type="ECO:0008006" key="3">
    <source>
        <dbReference type="Google" id="ProtNLM"/>
    </source>
</evidence>
<evidence type="ECO:0000313" key="1">
    <source>
        <dbReference type="EMBL" id="MFC6705906.1"/>
    </source>
</evidence>
<dbReference type="EMBL" id="JBHSWH010000001">
    <property type="protein sequence ID" value="MFC6705906.1"/>
    <property type="molecule type" value="Genomic_DNA"/>
</dbReference>
<evidence type="ECO:0000313" key="2">
    <source>
        <dbReference type="Proteomes" id="UP001596298"/>
    </source>
</evidence>
<dbReference type="RefSeq" id="WP_382401466.1">
    <property type="nucleotide sequence ID" value="NZ_JBHSWH010000001.1"/>
</dbReference>
<keyword evidence="2" id="KW-1185">Reference proteome</keyword>
<reference evidence="2" key="1">
    <citation type="journal article" date="2019" name="Int. J. Syst. Evol. Microbiol.">
        <title>The Global Catalogue of Microorganisms (GCM) 10K type strain sequencing project: providing services to taxonomists for standard genome sequencing and annotation.</title>
        <authorList>
            <consortium name="The Broad Institute Genomics Platform"/>
            <consortium name="The Broad Institute Genome Sequencing Center for Infectious Disease"/>
            <person name="Wu L."/>
            <person name="Ma J."/>
        </authorList>
    </citation>
    <scope>NUCLEOTIDE SEQUENCE [LARGE SCALE GENOMIC DNA]</scope>
    <source>
        <strain evidence="2">CCUG 58127</strain>
    </source>
</reference>
<name>A0ABW2AGG2_9MICO</name>
<comment type="caution">
    <text evidence="1">The sequence shown here is derived from an EMBL/GenBank/DDBJ whole genome shotgun (WGS) entry which is preliminary data.</text>
</comment>
<sequence>MTTTKNELAVEATGLVKTFGNVRAVDGIDLRVHPGKFSACSAPTAPARQRC</sequence>
<accession>A0ABW2AGG2</accession>
<protein>
    <recommendedName>
        <fullName evidence="3">ABC transporter ATP-binding protein</fullName>
    </recommendedName>
</protein>
<organism evidence="1 2">
    <name type="scientific">Flexivirga alba</name>
    <dbReference type="NCBI Taxonomy" id="702742"/>
    <lineage>
        <taxon>Bacteria</taxon>
        <taxon>Bacillati</taxon>
        <taxon>Actinomycetota</taxon>
        <taxon>Actinomycetes</taxon>
        <taxon>Micrococcales</taxon>
        <taxon>Dermacoccaceae</taxon>
        <taxon>Flexivirga</taxon>
    </lineage>
</organism>
<gene>
    <name evidence="1" type="ORF">ACFQDH_11660</name>
</gene>
<dbReference type="Proteomes" id="UP001596298">
    <property type="component" value="Unassembled WGS sequence"/>
</dbReference>